<feature type="compositionally biased region" description="Low complexity" evidence="1">
    <location>
        <begin position="142"/>
        <end position="187"/>
    </location>
</feature>
<evidence type="ECO:0000256" key="1">
    <source>
        <dbReference type="SAM" id="MobiDB-lite"/>
    </source>
</evidence>
<evidence type="ECO:0000313" key="2">
    <source>
        <dbReference type="EMBL" id="PPQ95835.1"/>
    </source>
</evidence>
<feature type="region of interest" description="Disordered" evidence="1">
    <location>
        <begin position="307"/>
        <end position="418"/>
    </location>
</feature>
<feature type="compositionally biased region" description="Basic residues" evidence="1">
    <location>
        <begin position="329"/>
        <end position="340"/>
    </location>
</feature>
<dbReference type="InParanoid" id="A0A409XYN0"/>
<sequence length="488" mass="51648">KQTAPASPSPAKPTPSASQAPPAQPQASSSHAAPAKPGPKPETKSKPELKPKRTRARSHSQLQKLQRDLDGPGSDVAMALNRAFGSNAREEEDESSDDSSDDSSEEEEPQQRRKEKAKAKSKEIIDVDALSTHPPLPPPGPSLSRSASASAPLPSASRPSGSKPTSKHPTPSSVTPTPGTLTPTLSHIPMSSLRNKNKKKGFRLSMAQPIPRKIVFDERGDALVDGLEGGGQDTQMDVDNEQDDAATQDQAEEPSLPTLTLPSFSQSSQPTQSKRPRLIPPSEIQSLGELPPRVFVTSVDVEEGMWGDVSGGANAYGAEGGVDGDGAKKRGKGKNKKKRKALDQDQDVGGDAYDYSYGNGNMNGRQDSPSAVEDALVLPYDDVEEPLPTSNLGSKSKSQHNGKINVDPKRNPEKEKVRNIDWTKAEKVWEKSKEVGSVMDLSVLVLAGGGRGGSGERGGGGGVVVGWKPPTFSGLCCSSPRSALSFLQ</sequence>
<dbReference type="EMBL" id="NHYE01001410">
    <property type="protein sequence ID" value="PPQ95835.1"/>
    <property type="molecule type" value="Genomic_DNA"/>
</dbReference>
<feature type="compositionally biased region" description="Acidic residues" evidence="1">
    <location>
        <begin position="236"/>
        <end position="252"/>
    </location>
</feature>
<reference evidence="2 3" key="1">
    <citation type="journal article" date="2018" name="Evol. Lett.">
        <title>Horizontal gene cluster transfer increased hallucinogenic mushroom diversity.</title>
        <authorList>
            <person name="Reynolds H.T."/>
            <person name="Vijayakumar V."/>
            <person name="Gluck-Thaler E."/>
            <person name="Korotkin H.B."/>
            <person name="Matheny P.B."/>
            <person name="Slot J.C."/>
        </authorList>
    </citation>
    <scope>NUCLEOTIDE SEQUENCE [LARGE SCALE GENOMIC DNA]</scope>
    <source>
        <strain evidence="2 3">SRW20</strain>
    </source>
</reference>
<dbReference type="Proteomes" id="UP000284706">
    <property type="component" value="Unassembled WGS sequence"/>
</dbReference>
<feature type="compositionally biased region" description="Acidic residues" evidence="1">
    <location>
        <begin position="90"/>
        <end position="108"/>
    </location>
</feature>
<protein>
    <submittedName>
        <fullName evidence="2">Uncharacterized protein</fullName>
    </submittedName>
</protein>
<feature type="region of interest" description="Disordered" evidence="1">
    <location>
        <begin position="1"/>
        <end position="293"/>
    </location>
</feature>
<feature type="compositionally biased region" description="Polar residues" evidence="1">
    <location>
        <begin position="358"/>
        <end position="369"/>
    </location>
</feature>
<feature type="compositionally biased region" description="Low complexity" evidence="1">
    <location>
        <begin position="14"/>
        <end position="35"/>
    </location>
</feature>
<dbReference type="STRING" id="231916.A0A409XYN0"/>
<organism evidence="2 3">
    <name type="scientific">Gymnopilus dilepis</name>
    <dbReference type="NCBI Taxonomy" id="231916"/>
    <lineage>
        <taxon>Eukaryota</taxon>
        <taxon>Fungi</taxon>
        <taxon>Dikarya</taxon>
        <taxon>Basidiomycota</taxon>
        <taxon>Agaricomycotina</taxon>
        <taxon>Agaricomycetes</taxon>
        <taxon>Agaricomycetidae</taxon>
        <taxon>Agaricales</taxon>
        <taxon>Agaricineae</taxon>
        <taxon>Hymenogastraceae</taxon>
        <taxon>Gymnopilus</taxon>
    </lineage>
</organism>
<feature type="compositionally biased region" description="Polar residues" evidence="1">
    <location>
        <begin position="388"/>
        <end position="402"/>
    </location>
</feature>
<keyword evidence="3" id="KW-1185">Reference proteome</keyword>
<dbReference type="OrthoDB" id="74813at2759"/>
<comment type="caution">
    <text evidence="2">The sequence shown here is derived from an EMBL/GenBank/DDBJ whole genome shotgun (WGS) entry which is preliminary data.</text>
</comment>
<dbReference type="AlphaFoldDB" id="A0A409XYN0"/>
<feature type="compositionally biased region" description="Basic and acidic residues" evidence="1">
    <location>
        <begin position="406"/>
        <end position="418"/>
    </location>
</feature>
<accession>A0A409XYN0</accession>
<gene>
    <name evidence="2" type="ORF">CVT26_015965</name>
</gene>
<evidence type="ECO:0000313" key="3">
    <source>
        <dbReference type="Proteomes" id="UP000284706"/>
    </source>
</evidence>
<feature type="compositionally biased region" description="Basic and acidic residues" evidence="1">
    <location>
        <begin position="39"/>
        <end position="51"/>
    </location>
</feature>
<feature type="compositionally biased region" description="Low complexity" evidence="1">
    <location>
        <begin position="254"/>
        <end position="273"/>
    </location>
</feature>
<name>A0A409XYN0_9AGAR</name>
<proteinExistence type="predicted"/>
<feature type="non-terminal residue" evidence="2">
    <location>
        <position position="1"/>
    </location>
</feature>